<evidence type="ECO:0000313" key="3">
    <source>
        <dbReference type="Proteomes" id="UP000231279"/>
    </source>
</evidence>
<gene>
    <name evidence="2" type="ORF">CDL12_28966</name>
</gene>
<evidence type="ECO:0000313" key="2">
    <source>
        <dbReference type="EMBL" id="PIM98551.1"/>
    </source>
</evidence>
<reference evidence="3" key="1">
    <citation type="journal article" date="2018" name="Gigascience">
        <title>Genome assembly of the Pink Ipe (Handroanthus impetiginosus, Bignoniaceae), a highly valued, ecologically keystone Neotropical timber forest tree.</title>
        <authorList>
            <person name="Silva-Junior O.B."/>
            <person name="Grattapaglia D."/>
            <person name="Novaes E."/>
            <person name="Collevatti R.G."/>
        </authorList>
    </citation>
    <scope>NUCLEOTIDE SEQUENCE [LARGE SCALE GENOMIC DNA]</scope>
    <source>
        <strain evidence="3">cv. UFG-1</strain>
    </source>
</reference>
<organism evidence="2 3">
    <name type="scientific">Handroanthus impetiginosus</name>
    <dbReference type="NCBI Taxonomy" id="429701"/>
    <lineage>
        <taxon>Eukaryota</taxon>
        <taxon>Viridiplantae</taxon>
        <taxon>Streptophyta</taxon>
        <taxon>Embryophyta</taxon>
        <taxon>Tracheophyta</taxon>
        <taxon>Spermatophyta</taxon>
        <taxon>Magnoliopsida</taxon>
        <taxon>eudicotyledons</taxon>
        <taxon>Gunneridae</taxon>
        <taxon>Pentapetalae</taxon>
        <taxon>asterids</taxon>
        <taxon>lamiids</taxon>
        <taxon>Lamiales</taxon>
        <taxon>Bignoniaceae</taxon>
        <taxon>Crescentiina</taxon>
        <taxon>Tabebuia alliance</taxon>
        <taxon>Handroanthus</taxon>
    </lineage>
</organism>
<comment type="caution">
    <text evidence="2">The sequence shown here is derived from an EMBL/GenBank/DDBJ whole genome shotgun (WGS) entry which is preliminary data.</text>
</comment>
<dbReference type="OrthoDB" id="1747121at2759"/>
<dbReference type="AlphaFoldDB" id="A0A2G9G038"/>
<dbReference type="Proteomes" id="UP000231279">
    <property type="component" value="Unassembled WGS sequence"/>
</dbReference>
<name>A0A2G9G038_9LAMI</name>
<keyword evidence="1" id="KW-0175">Coiled coil</keyword>
<feature type="coiled-coil region" evidence="1">
    <location>
        <begin position="89"/>
        <end position="123"/>
    </location>
</feature>
<dbReference type="EMBL" id="NKXS01008294">
    <property type="protein sequence ID" value="PIM98551.1"/>
    <property type="molecule type" value="Genomic_DNA"/>
</dbReference>
<proteinExistence type="predicted"/>
<evidence type="ECO:0000256" key="1">
    <source>
        <dbReference type="SAM" id="Coils"/>
    </source>
</evidence>
<keyword evidence="3" id="KW-1185">Reference proteome</keyword>
<protein>
    <submittedName>
        <fullName evidence="2">Uncharacterized protein</fullName>
    </submittedName>
</protein>
<sequence length="294" mass="34040">MHQIKAYEICANTGHLTDICSTLQEDYYEHANVAGGFPGWRDYPNLSYRARLPKVQPRPPAPPPHSPSKSGMSLEEIIKSLAINTQQFRQETGVSIQEMRESIQNLKKQVSQLATLLSRLESQWKLLLQTIINPKQNVCAITLRNDKELKEPIVVVYRSTLKEETKKEVVASHHWTNQLQKPINKVPKSLVIKPPFPERSAKSNKEEEEKKIFETFPKVKVNIPLLDIIKRIHRFAKFLKELCTNKKKLKDFYMLNMVEDNSPDLTQILLRRPFLRISRTNIDVYDGTLTIQIC</sequence>
<accession>A0A2G9G038</accession>